<keyword evidence="2" id="KW-1185">Reference proteome</keyword>
<gene>
    <name evidence="1" type="ORF">H9Y05_10810</name>
</gene>
<organism evidence="1 2">
    <name type="scientific">Taishania pollutisoli</name>
    <dbReference type="NCBI Taxonomy" id="2766479"/>
    <lineage>
        <taxon>Bacteria</taxon>
        <taxon>Pseudomonadati</taxon>
        <taxon>Bacteroidota</taxon>
        <taxon>Flavobacteriia</taxon>
        <taxon>Flavobacteriales</taxon>
        <taxon>Crocinitomicaceae</taxon>
        <taxon>Taishania</taxon>
    </lineage>
</organism>
<evidence type="ECO:0000313" key="2">
    <source>
        <dbReference type="Proteomes" id="UP000652681"/>
    </source>
</evidence>
<reference evidence="1" key="1">
    <citation type="submission" date="2020-09" db="EMBL/GenBank/DDBJ databases">
        <title>Taishania pollutisoli gen. nov., sp. nov., Isolated from Tetrabromobisphenol A-Contaminated Soil.</title>
        <authorList>
            <person name="Chen Q."/>
        </authorList>
    </citation>
    <scope>NUCLEOTIDE SEQUENCE</scope>
    <source>
        <strain evidence="1">CZZ-1</strain>
    </source>
</reference>
<evidence type="ECO:0000313" key="1">
    <source>
        <dbReference type="EMBL" id="MBC9812960.1"/>
    </source>
</evidence>
<dbReference type="EMBL" id="JACVEL010000007">
    <property type="protein sequence ID" value="MBC9812960.1"/>
    <property type="molecule type" value="Genomic_DNA"/>
</dbReference>
<dbReference type="Proteomes" id="UP000652681">
    <property type="component" value="Unassembled WGS sequence"/>
</dbReference>
<dbReference type="AlphaFoldDB" id="A0A8J6PLF6"/>
<accession>A0A8J6PLF6</accession>
<comment type="caution">
    <text evidence="1">The sequence shown here is derived from an EMBL/GenBank/DDBJ whole genome shotgun (WGS) entry which is preliminary data.</text>
</comment>
<proteinExistence type="predicted"/>
<dbReference type="RefSeq" id="WP_216714296.1">
    <property type="nucleotide sequence ID" value="NZ_JACVEL010000007.1"/>
</dbReference>
<sequence>MIEIFRTLNSAYQNNDFDTILNHQYGNYFLKLRSLSRAEILRRLALLADVDIDNIQGRQLFEHLFCQNILQETIDNFIREIYQEERIIRRQNEEQLYHHLYRLNHIDSGGFHQSEVEVYIVKNYIKDVSDLDVLEAKVQNELNGKIRNYVLWSWYNFWTSILIEDIFKDHQNIIPAVGLVKKVDFFWNNFPFDLKVTFFPDGFMKLKRRHRGLPEREIIELRAFARRNRIPYDRTLNDEEQFNELINRITENPSEEAQSFIQAFHNTRTEIIDETLANPQELTIWFYENQAPRRFDAANRFFLVLIDRNHLEESWKLKRNGEVLRTRINDFLNENQNVDFNQYRTNFNWQGTNYECYATCLFIVRE</sequence>
<protein>
    <submittedName>
        <fullName evidence="1">Uncharacterized protein</fullName>
    </submittedName>
</protein>
<name>A0A8J6PLF6_9FLAO</name>